<dbReference type="AlphaFoldDB" id="A0A085N3J1"/>
<evidence type="ECO:0000313" key="3">
    <source>
        <dbReference type="Proteomes" id="UP000030764"/>
    </source>
</evidence>
<organism evidence="2">
    <name type="scientific">Trichuris suis</name>
    <name type="common">pig whipworm</name>
    <dbReference type="NCBI Taxonomy" id="68888"/>
    <lineage>
        <taxon>Eukaryota</taxon>
        <taxon>Metazoa</taxon>
        <taxon>Ecdysozoa</taxon>
        <taxon>Nematoda</taxon>
        <taxon>Enoplea</taxon>
        <taxon>Dorylaimia</taxon>
        <taxon>Trichinellida</taxon>
        <taxon>Trichuridae</taxon>
        <taxon>Trichuris</taxon>
    </lineage>
</organism>
<dbReference type="Proteomes" id="UP000030758">
    <property type="component" value="Unassembled WGS sequence"/>
</dbReference>
<gene>
    <name evidence="1" type="ORF">M513_08637</name>
    <name evidence="2" type="ORF">M514_08637</name>
</gene>
<dbReference type="Proteomes" id="UP000030764">
    <property type="component" value="Unassembled WGS sequence"/>
</dbReference>
<protein>
    <submittedName>
        <fullName evidence="2">Uncharacterized protein</fullName>
    </submittedName>
</protein>
<keyword evidence="3" id="KW-1185">Reference proteome</keyword>
<name>A0A085N3J1_9BILA</name>
<accession>A0A085N3J1</accession>
<dbReference type="EMBL" id="KL367562">
    <property type="protein sequence ID" value="KFD64037.1"/>
    <property type="molecule type" value="Genomic_DNA"/>
</dbReference>
<reference evidence="2 3" key="1">
    <citation type="journal article" date="2014" name="Nat. Genet.">
        <title>Genome and transcriptome of the porcine whipworm Trichuris suis.</title>
        <authorList>
            <person name="Jex A.R."/>
            <person name="Nejsum P."/>
            <person name="Schwarz E.M."/>
            <person name="Hu L."/>
            <person name="Young N.D."/>
            <person name="Hall R.S."/>
            <person name="Korhonen P.K."/>
            <person name="Liao S."/>
            <person name="Thamsborg S."/>
            <person name="Xia J."/>
            <person name="Xu P."/>
            <person name="Wang S."/>
            <person name="Scheerlinck J.P."/>
            <person name="Hofmann A."/>
            <person name="Sternberg P.W."/>
            <person name="Wang J."/>
            <person name="Gasser R.B."/>
        </authorList>
    </citation>
    <scope>NUCLEOTIDE SEQUENCE [LARGE SCALE GENOMIC DNA]</scope>
    <source>
        <strain evidence="2">DCEP-RM93F</strain>
        <strain evidence="1">DCEP-RM93M</strain>
    </source>
</reference>
<evidence type="ECO:0000313" key="2">
    <source>
        <dbReference type="EMBL" id="KFD64037.1"/>
    </source>
</evidence>
<sequence>MQLKLASQGFQELAEVELGGNLLSIKASQLVPTWYPYTARTLAEARWFLRERKRWQPDGARSGVYGRLQITSQLYVQKPASTFAGMWSQVDVLEENLALPEGISIDRYCSPFWNYIPMLNAAYTTSNAKQKLFLVSTNFDFSWRCEAVRDV</sequence>
<evidence type="ECO:0000313" key="1">
    <source>
        <dbReference type="EMBL" id="KFD50410.1"/>
    </source>
</evidence>
<dbReference type="EMBL" id="KL363253">
    <property type="protein sequence ID" value="KFD50410.1"/>
    <property type="molecule type" value="Genomic_DNA"/>
</dbReference>
<proteinExistence type="predicted"/>